<comment type="caution">
    <text evidence="2">The sequence shown here is derived from an EMBL/GenBank/DDBJ whole genome shotgun (WGS) entry which is preliminary data.</text>
</comment>
<feature type="domain" description="TIR" evidence="1">
    <location>
        <begin position="438"/>
        <end position="532"/>
    </location>
</feature>
<dbReference type="Pfam" id="PF13676">
    <property type="entry name" value="TIR_2"/>
    <property type="match status" value="1"/>
</dbReference>
<dbReference type="InterPro" id="IPR000157">
    <property type="entry name" value="TIR_dom"/>
</dbReference>
<proteinExistence type="predicted"/>
<name>A0A814FMH6_9BILA</name>
<evidence type="ECO:0000313" key="2">
    <source>
        <dbReference type="EMBL" id="CAF0987000.1"/>
    </source>
</evidence>
<reference evidence="2" key="1">
    <citation type="submission" date="2021-02" db="EMBL/GenBank/DDBJ databases">
        <authorList>
            <person name="Nowell W R."/>
        </authorList>
    </citation>
    <scope>NUCLEOTIDE SEQUENCE</scope>
</reference>
<dbReference type="EMBL" id="CAJNON010000115">
    <property type="protein sequence ID" value="CAF0987000.1"/>
    <property type="molecule type" value="Genomic_DNA"/>
</dbReference>
<dbReference type="Gene3D" id="3.40.50.10140">
    <property type="entry name" value="Toll/interleukin-1 receptor homology (TIR) domain"/>
    <property type="match status" value="1"/>
</dbReference>
<dbReference type="SUPFAM" id="SSF52200">
    <property type="entry name" value="Toll/Interleukin receptor TIR domain"/>
    <property type="match status" value="1"/>
</dbReference>
<accession>A0A814FMH6</accession>
<dbReference type="InterPro" id="IPR035897">
    <property type="entry name" value="Toll_tir_struct_dom_sf"/>
</dbReference>
<dbReference type="Proteomes" id="UP000663891">
    <property type="component" value="Unassembled WGS sequence"/>
</dbReference>
<protein>
    <recommendedName>
        <fullName evidence="1">TIR domain-containing protein</fullName>
    </recommendedName>
</protein>
<gene>
    <name evidence="2" type="ORF">VCS650_LOCUS13983</name>
</gene>
<dbReference type="AlphaFoldDB" id="A0A814FMH6"/>
<dbReference type="GO" id="GO:0007165">
    <property type="term" value="P:signal transduction"/>
    <property type="evidence" value="ECO:0007669"/>
    <property type="project" value="InterPro"/>
</dbReference>
<sequence length="655" mass="75855">MEELDYETLETTKPNYLNLLQEINKLSSLSSTNLNITEIGTIFSNMTENINRISDEMVFQKSSMFLITTFNIIVRISAIDGSDLFISRQPFQSMFEKLNNLIYCIDTKKDYSPVIATDIFDAILLNLVKDDFIEICFRRLLLNEPVTTEEFINNCLTNTNEHVSSRVLRVTKSILNLVWNLIDKLAIISIFVDVGYIQKIIHWIRTDIFAFHIIDTGIPIVNIVYNLSRDKTALKQLRTEKAFDILMERKQLIYNENNSELTKSYGRVLIALATSDEQSEENKKLILDTSEILYQSCKDANQDVELKSDGYHLSEFLELLDRAFANTYVIKHILDDKINEKSIAIQYFIELFLSFYGALLDPEPDELEKRAVKHLLRILLQISSYPEYLKQLIDNHQFCIIIESLANRPKRDDVKRIWCNIQQIISTNEQKKERSSKIYISYDRTDEEFCKEFVKELRKSTTIPIWVDYENVDLSDDMWEYVSPNIISATVVITLVSTAYGESTDKFQELSFIISTNKSRDETKGLIVVATEPNFSFNRSWMKDLLHDKTMVPYENSIGHMVWNLCEQIGVLKQPRIKCLNWLFKNVRKKTAQSDDFSAKTLKLIPENDKVYYQKESSQVDDSIDILLPSKTHSSQSIVTGLMTQTGSVSGSTWV</sequence>
<evidence type="ECO:0000259" key="1">
    <source>
        <dbReference type="Pfam" id="PF13676"/>
    </source>
</evidence>
<evidence type="ECO:0000313" key="3">
    <source>
        <dbReference type="Proteomes" id="UP000663891"/>
    </source>
</evidence>
<dbReference type="OrthoDB" id="9990764at2759"/>
<organism evidence="2 3">
    <name type="scientific">Adineta steineri</name>
    <dbReference type="NCBI Taxonomy" id="433720"/>
    <lineage>
        <taxon>Eukaryota</taxon>
        <taxon>Metazoa</taxon>
        <taxon>Spiralia</taxon>
        <taxon>Gnathifera</taxon>
        <taxon>Rotifera</taxon>
        <taxon>Eurotatoria</taxon>
        <taxon>Bdelloidea</taxon>
        <taxon>Adinetida</taxon>
        <taxon>Adinetidae</taxon>
        <taxon>Adineta</taxon>
    </lineage>
</organism>